<evidence type="ECO:0000313" key="2">
    <source>
        <dbReference type="EMBL" id="KAJ4979235.1"/>
    </source>
</evidence>
<name>A0A9Q0KYZ4_9MAGN</name>
<proteinExistence type="predicted"/>
<reference evidence="2" key="1">
    <citation type="journal article" date="2023" name="Plant J.">
        <title>The genome of the king protea, Protea cynaroides.</title>
        <authorList>
            <person name="Chang J."/>
            <person name="Duong T.A."/>
            <person name="Schoeman C."/>
            <person name="Ma X."/>
            <person name="Roodt D."/>
            <person name="Barker N."/>
            <person name="Li Z."/>
            <person name="Van de Peer Y."/>
            <person name="Mizrachi E."/>
        </authorList>
    </citation>
    <scope>NUCLEOTIDE SEQUENCE</scope>
    <source>
        <tissue evidence="2">Young leaves</tissue>
    </source>
</reference>
<dbReference type="GO" id="GO:0071763">
    <property type="term" value="P:nuclear membrane organization"/>
    <property type="evidence" value="ECO:0007669"/>
    <property type="project" value="TreeGrafter"/>
</dbReference>
<feature type="region of interest" description="Disordered" evidence="1">
    <location>
        <begin position="942"/>
        <end position="964"/>
    </location>
</feature>
<feature type="region of interest" description="Disordered" evidence="1">
    <location>
        <begin position="217"/>
        <end position="238"/>
    </location>
</feature>
<feature type="region of interest" description="Disordered" evidence="1">
    <location>
        <begin position="1290"/>
        <end position="1340"/>
    </location>
</feature>
<comment type="caution">
    <text evidence="2">The sequence shown here is derived from an EMBL/GenBank/DDBJ whole genome shotgun (WGS) entry which is preliminary data.</text>
</comment>
<accession>A0A9Q0KYZ4</accession>
<dbReference type="OrthoDB" id="653468at2759"/>
<feature type="compositionally biased region" description="Low complexity" evidence="1">
    <location>
        <begin position="942"/>
        <end position="955"/>
    </location>
</feature>
<dbReference type="PANTHER" id="PTHR33416">
    <property type="entry name" value="NUCLEAR PORE COMPLEX PROTEIN NUP1"/>
    <property type="match status" value="1"/>
</dbReference>
<keyword evidence="3" id="KW-1185">Reference proteome</keyword>
<dbReference type="Proteomes" id="UP001141806">
    <property type="component" value="Unassembled WGS sequence"/>
</dbReference>
<evidence type="ECO:0000256" key="1">
    <source>
        <dbReference type="SAM" id="MobiDB-lite"/>
    </source>
</evidence>
<sequence>MAEEPSNDRALSIHRNANPKPQIRFCRRLQKQETLVAEARASRNWPRAGKFIELSFMSTAAAGGYEGGGAGKFRKRPFRKQATPYDRPVSALRNPVEAGKKNGWISKIVDPASRLITQSAHRFFSSLFRKSLPALETVPEVHNCYIAEADSEPSNESSEAVSANPFAIREPVFNGHDNLNKSSDNNGIGELELILKQKTFSRAEIERLTELLRSRTVDMSAEDEKKRSEPSTSQPVDNHKVELINVPVQENGLDSRRLLGEALVPAVSSCVLEEKIAPPAELAKAYMGNRLSKVSPSTVDLRSLREELPLLGNAPFPRKSSGMSAIPRSSVRFAGVPGVSENGYQTPRSQGRSAIYTTACTPYSRIHPPAKGIGNTSDWCAGPSTSPWTVVNNTVSIGKQVPKRRSLVLDNDIGSVGPIRRIRQKTNLMSPKSIGLLASETPIHTHGTIGSGVAQGSVSLSHKPLLLEEPRQNFPKMRIAEDGENRVPGTSFSFVPSQSSEMAQKILQQLDKLVPSPKDKSSELKLAIAREKSPAKLSLNMLHGQAFQSVEEVDSSKLRNNVQDVGTFDAVGGTPLPAIQDSASQKQDKVEENGWLKLAASGNKLAPEMNDTGRTTLKKDTVPNYRTANLAISNFVMTSPQKKRAFQMCAQDSLELDDDRYSTKSIHTAYENEKVDNATVEENKAVASEIVTVEKPSVSEIKTPASLTLNKSSGTGAYDDPGVNEKNPVFAAPVTPLSSTVAQPATLHQSPPLFGNVVPTKVPTAALVFNFGSKGIDNAPPPFTFSSISSFSESSGLKFDAQRSSSPATFAATATEMMTTAAKLDTGGKENALKVGDLFRKPDNSTFLSVSTSTTRSIFPFNNSTNNSNLSNGSIEPSTMLSSVSASPSVPVSIISDGVSFRSSPTTTAITTPSSLSPSAATLAFSSVPKFQFGFGNTAAVAPSSSMSQPSTSGAEQKVKTTLPFGSLSPPFGATSSALTNTGNGIFGFSSGAPANTSNSSSSDNHLSSNPFGTANGPVFGSQTESRTGTLPFTQSIPSQLGSSAPLPIFGLSSYSTFSSGSSTFGSLTPASELFGSGSCIGQNSSTTFSMGANPFSAASGTASSFSSSSQPASSLFCPAFSSASSPASGFSFGGSSTAGAATGSVSSPATGFSFGGSSTAGADTVSASPVTGFSFGGSLTSGAVTGSAPMAFGSGIGASSGSFFPFTSASASAATSSDSLASSQPMFGAPNPSITFGSPSPVNDQMNMEDSMAEDTVQASTATVSTFGQPATTPSPGLMFNLAPFHFGAQQNPVTPQNSSPYQTSGNFDFAPGGSFSLGTADKSTRKFIRAKRDKARKK</sequence>
<dbReference type="GO" id="GO:0005635">
    <property type="term" value="C:nuclear envelope"/>
    <property type="evidence" value="ECO:0007669"/>
    <property type="project" value="TreeGrafter"/>
</dbReference>
<feature type="compositionally biased region" description="Basic residues" evidence="1">
    <location>
        <begin position="1327"/>
        <end position="1340"/>
    </location>
</feature>
<feature type="compositionally biased region" description="Low complexity" evidence="1">
    <location>
        <begin position="995"/>
        <end position="1010"/>
    </location>
</feature>
<feature type="region of interest" description="Disordered" evidence="1">
    <location>
        <begin position="995"/>
        <end position="1037"/>
    </location>
</feature>
<dbReference type="PANTHER" id="PTHR33416:SF20">
    <property type="entry name" value="NUCLEAR PORE COMPLEX PROTEIN NUP1"/>
    <property type="match status" value="1"/>
</dbReference>
<gene>
    <name evidence="2" type="ORF">NE237_010015</name>
</gene>
<feature type="compositionally biased region" description="Polar residues" evidence="1">
    <location>
        <begin position="1021"/>
        <end position="1037"/>
    </location>
</feature>
<dbReference type="EMBL" id="JAMYWD010000002">
    <property type="protein sequence ID" value="KAJ4979235.1"/>
    <property type="molecule type" value="Genomic_DNA"/>
</dbReference>
<feature type="compositionally biased region" description="Polar residues" evidence="1">
    <location>
        <begin position="1290"/>
        <end position="1308"/>
    </location>
</feature>
<organism evidence="2 3">
    <name type="scientific">Protea cynaroides</name>
    <dbReference type="NCBI Taxonomy" id="273540"/>
    <lineage>
        <taxon>Eukaryota</taxon>
        <taxon>Viridiplantae</taxon>
        <taxon>Streptophyta</taxon>
        <taxon>Embryophyta</taxon>
        <taxon>Tracheophyta</taxon>
        <taxon>Spermatophyta</taxon>
        <taxon>Magnoliopsida</taxon>
        <taxon>Proteales</taxon>
        <taxon>Proteaceae</taxon>
        <taxon>Protea</taxon>
    </lineage>
</organism>
<protein>
    <recommendedName>
        <fullName evidence="4">Nuclear pore complex protein NUP1-like</fullName>
    </recommendedName>
</protein>
<evidence type="ECO:0000313" key="3">
    <source>
        <dbReference type="Proteomes" id="UP001141806"/>
    </source>
</evidence>
<feature type="compositionally biased region" description="Basic and acidic residues" evidence="1">
    <location>
        <begin position="217"/>
        <end position="229"/>
    </location>
</feature>
<evidence type="ECO:0008006" key="4">
    <source>
        <dbReference type="Google" id="ProtNLM"/>
    </source>
</evidence>